<evidence type="ECO:0000259" key="7">
    <source>
        <dbReference type="Pfam" id="PF02601"/>
    </source>
</evidence>
<dbReference type="Pfam" id="PF13742">
    <property type="entry name" value="tRNA_anti_2"/>
    <property type="match status" value="1"/>
</dbReference>
<dbReference type="PANTHER" id="PTHR30008">
    <property type="entry name" value="EXODEOXYRIBONUCLEASE 7 LARGE SUBUNIT"/>
    <property type="match status" value="1"/>
</dbReference>
<dbReference type="GO" id="GO:0009318">
    <property type="term" value="C:exodeoxyribonuclease VII complex"/>
    <property type="evidence" value="ECO:0007669"/>
    <property type="project" value="UniProtKB-UniRule"/>
</dbReference>
<keyword evidence="2 5" id="KW-0540">Nuclease</keyword>
<dbReference type="HAMAP" id="MF_00378">
    <property type="entry name" value="Exonuc_7_L"/>
    <property type="match status" value="1"/>
</dbReference>
<evidence type="ECO:0000256" key="6">
    <source>
        <dbReference type="RuleBase" id="RU004355"/>
    </source>
</evidence>
<dbReference type="InterPro" id="IPR025824">
    <property type="entry name" value="OB-fold_nuc-bd_dom"/>
</dbReference>
<dbReference type="InterPro" id="IPR003753">
    <property type="entry name" value="Exonuc_VII_L"/>
</dbReference>
<dbReference type="GO" id="GO:0005737">
    <property type="term" value="C:cytoplasm"/>
    <property type="evidence" value="ECO:0007669"/>
    <property type="project" value="UniProtKB-SubCell"/>
</dbReference>
<comment type="catalytic activity">
    <reaction evidence="5 6">
        <text>Exonucleolytic cleavage in either 5'- to 3'- or 3'- to 5'-direction to yield nucleoside 5'-phosphates.</text>
        <dbReference type="EC" id="3.1.11.6"/>
    </reaction>
</comment>
<comment type="caution">
    <text evidence="9">The sequence shown here is derived from an EMBL/GenBank/DDBJ whole genome shotgun (WGS) entry which is preliminary data.</text>
</comment>
<protein>
    <recommendedName>
        <fullName evidence="5">Exodeoxyribonuclease 7 large subunit</fullName>
        <ecNumber evidence="5">3.1.11.6</ecNumber>
    </recommendedName>
    <alternativeName>
        <fullName evidence="5">Exodeoxyribonuclease VII large subunit</fullName>
        <shortName evidence="5">Exonuclease VII large subunit</shortName>
    </alternativeName>
</protein>
<evidence type="ECO:0000256" key="4">
    <source>
        <dbReference type="ARBA" id="ARBA00022839"/>
    </source>
</evidence>
<evidence type="ECO:0000256" key="1">
    <source>
        <dbReference type="ARBA" id="ARBA00022490"/>
    </source>
</evidence>
<feature type="domain" description="Exonuclease VII large subunit C-terminal" evidence="7">
    <location>
        <begin position="124"/>
        <end position="438"/>
    </location>
</feature>
<dbReference type="RefSeq" id="WP_212370227.1">
    <property type="nucleotide sequence ID" value="NZ_JAGSIE010000024.1"/>
</dbReference>
<evidence type="ECO:0000256" key="2">
    <source>
        <dbReference type="ARBA" id="ARBA00022722"/>
    </source>
</evidence>
<keyword evidence="10" id="KW-1185">Reference proteome</keyword>
<comment type="similarity">
    <text evidence="5 6">Belongs to the XseA family.</text>
</comment>
<dbReference type="Proteomes" id="UP000675431">
    <property type="component" value="Unassembled WGS sequence"/>
</dbReference>
<comment type="subunit">
    <text evidence="5">Heterooligomer composed of large and small subunits.</text>
</comment>
<evidence type="ECO:0000313" key="10">
    <source>
        <dbReference type="Proteomes" id="UP000675431"/>
    </source>
</evidence>
<dbReference type="Pfam" id="PF02601">
    <property type="entry name" value="Exonuc_VII_L"/>
    <property type="match status" value="1"/>
</dbReference>
<name>A0A941CUH1_9BACI</name>
<dbReference type="GO" id="GO:0003676">
    <property type="term" value="F:nucleic acid binding"/>
    <property type="evidence" value="ECO:0007669"/>
    <property type="project" value="InterPro"/>
</dbReference>
<feature type="domain" description="OB-fold nucleic acid binding" evidence="8">
    <location>
        <begin position="6"/>
        <end position="101"/>
    </location>
</feature>
<keyword evidence="1 5" id="KW-0963">Cytoplasm</keyword>
<dbReference type="InterPro" id="IPR020579">
    <property type="entry name" value="Exonuc_VII_lsu_C"/>
</dbReference>
<evidence type="ECO:0000256" key="3">
    <source>
        <dbReference type="ARBA" id="ARBA00022801"/>
    </source>
</evidence>
<proteinExistence type="inferred from homology"/>
<dbReference type="GO" id="GO:0008855">
    <property type="term" value="F:exodeoxyribonuclease VII activity"/>
    <property type="evidence" value="ECO:0007669"/>
    <property type="project" value="UniProtKB-UniRule"/>
</dbReference>
<evidence type="ECO:0000313" key="9">
    <source>
        <dbReference type="EMBL" id="MBR7554173.1"/>
    </source>
</evidence>
<sequence length="450" mass="51693">MDKRYLTVTALTKYLKRKLETDKHLRSVWLQAEISNFNHHSRGHMYFTLKDQNSRISAVMFSFQNKFLKFRPENGMKVLVKGEVNLYEPQGQYQLYVQAMEPDGIGSLYLAYEELKKKLTQEGLFQDERKKQIPSFPNHIGIITSPTGAAIRDILTTIERRFPFIKRTLLPVNVQGRDAAPSIVKAIEKANEESFDVLIIGRGGGSIEELWAFNEEQVARAIAKSSIPIISAVGHETDFTISDFVADLRAPTPTAAAELAVPSMLELHNQLNHLENRLSYHLNAEIRRKKEQLRSLENTYAFKYPVQLTQQKEQDFDRLVASLDRNMRILLERKEQHFERRKEQMISYSPRHLVAEKKSELHYLSQSIVKSASNLFDHKATSFFNQLEKLTILSPLETMKRGYGIVYEPSGKLIKSTEKVKVGDQVRVSLSDGMMDCKVEQLIEGDDLDD</sequence>
<keyword evidence="4 5" id="KW-0269">Exonuclease</keyword>
<evidence type="ECO:0000256" key="5">
    <source>
        <dbReference type="HAMAP-Rule" id="MF_00378"/>
    </source>
</evidence>
<comment type="subcellular location">
    <subcellularLocation>
        <location evidence="5 6">Cytoplasm</location>
    </subcellularLocation>
</comment>
<dbReference type="CDD" id="cd04489">
    <property type="entry name" value="ExoVII_LU_OBF"/>
    <property type="match status" value="1"/>
</dbReference>
<dbReference type="PANTHER" id="PTHR30008:SF0">
    <property type="entry name" value="EXODEOXYRIBONUCLEASE 7 LARGE SUBUNIT"/>
    <property type="match status" value="1"/>
</dbReference>
<dbReference type="AlphaFoldDB" id="A0A941CUH1"/>
<dbReference type="GO" id="GO:0006308">
    <property type="term" value="P:DNA catabolic process"/>
    <property type="evidence" value="ECO:0007669"/>
    <property type="project" value="UniProtKB-UniRule"/>
</dbReference>
<organism evidence="9 10">
    <name type="scientific">Allobacillus saliphilus</name>
    <dbReference type="NCBI Taxonomy" id="2912308"/>
    <lineage>
        <taxon>Bacteria</taxon>
        <taxon>Bacillati</taxon>
        <taxon>Bacillota</taxon>
        <taxon>Bacilli</taxon>
        <taxon>Bacillales</taxon>
        <taxon>Bacillaceae</taxon>
        <taxon>Allobacillus</taxon>
    </lineage>
</organism>
<reference evidence="9 10" key="1">
    <citation type="submission" date="2021-04" db="EMBL/GenBank/DDBJ databases">
        <title>Allobacillus sp. nov. SKP8-2 isolated from shrimp paste.</title>
        <authorList>
            <person name="Tanasupawat S."/>
            <person name="Yiamsombat S."/>
            <person name="Kanchanasin P."/>
            <person name="Kuncharoen N."/>
        </authorList>
    </citation>
    <scope>NUCLEOTIDE SEQUENCE [LARGE SCALE GENOMIC DNA]</scope>
    <source>
        <strain evidence="9 10">SKP8-2</strain>
    </source>
</reference>
<dbReference type="EC" id="3.1.11.6" evidence="5"/>
<gene>
    <name evidence="5" type="primary">xseA</name>
    <name evidence="9" type="ORF">KC820_08400</name>
</gene>
<evidence type="ECO:0000259" key="8">
    <source>
        <dbReference type="Pfam" id="PF13742"/>
    </source>
</evidence>
<dbReference type="NCBIfam" id="TIGR00237">
    <property type="entry name" value="xseA"/>
    <property type="match status" value="1"/>
</dbReference>
<dbReference type="EMBL" id="JAGSIE010000024">
    <property type="protein sequence ID" value="MBR7554173.1"/>
    <property type="molecule type" value="Genomic_DNA"/>
</dbReference>
<keyword evidence="3 5" id="KW-0378">Hydrolase</keyword>
<comment type="function">
    <text evidence="5">Bidirectionally degrades single-stranded DNA into large acid-insoluble oligonucleotides, which are then degraded further into small acid-soluble oligonucleotides.</text>
</comment>
<accession>A0A941CUH1</accession>